<feature type="binding site" evidence="9">
    <location>
        <begin position="41"/>
        <end position="45"/>
    </location>
    <ligand>
        <name>substrate</name>
    </ligand>
</feature>
<name>A0ABR4NG34_9FUNG</name>
<feature type="active site" description="Proton acceptor" evidence="9">
    <location>
        <position position="278"/>
    </location>
</feature>
<dbReference type="EC" id="2.7.1.15" evidence="9"/>
<keyword evidence="5 9" id="KW-0067">ATP-binding</keyword>
<dbReference type="HAMAP" id="MF_01987">
    <property type="entry name" value="Ribokinase"/>
    <property type="match status" value="1"/>
</dbReference>
<evidence type="ECO:0000313" key="11">
    <source>
        <dbReference type="EMBL" id="KAL2918462.1"/>
    </source>
</evidence>
<keyword evidence="3 9" id="KW-0547">Nucleotide-binding</keyword>
<keyword evidence="4 9" id="KW-0418">Kinase</keyword>
<feature type="binding site" evidence="9">
    <location>
        <position position="187"/>
    </location>
    <ligand>
        <name>ATP</name>
        <dbReference type="ChEBI" id="CHEBI:30616"/>
    </ligand>
</feature>
<evidence type="ECO:0000259" key="10">
    <source>
        <dbReference type="Pfam" id="PF00294"/>
    </source>
</evidence>
<feature type="binding site" evidence="9">
    <location>
        <position position="341"/>
    </location>
    <ligand>
        <name>K(+)</name>
        <dbReference type="ChEBI" id="CHEBI:29103"/>
    </ligand>
</feature>
<keyword evidence="9" id="KW-0539">Nucleus</keyword>
<dbReference type="PANTHER" id="PTHR10584">
    <property type="entry name" value="SUGAR KINASE"/>
    <property type="match status" value="1"/>
</dbReference>
<comment type="pathway">
    <text evidence="9">Carbohydrate metabolism; D-ribose degradation; D-ribose 5-phosphate from beta-D-ribopyranose: step 2/2.</text>
</comment>
<accession>A0ABR4NG34</accession>
<sequence length="361" mass="37151">MHKMDVVVFGSINIDDIYTVPDIAQPGQTIACTSFTVLPGGKGANQSVALAKAGIPVMHAGRVGRDGTWLLDLMRSHGVDTALVAVDDVHPTGRAIIQVSAATGDNAIVLNPGANHLVSHADADAALAKLRAGDLVLLQNEHNVPATAAMMRAAHARDLVVCLNPAPCPDSLAADLPLDCVDVLVLNDSESASLMRQLRGVHGAHGGHGGHLDRDVGAFVQRCSDLMLALPAVRVLVITLGPLGAVAGLRHAIASTPGVFHQPVDRPVSVVDTTGAGDTFVGFLCAGFVEHVRRAGVHASDAASSAHRKQLVLDAMAGRDGETLRACVRLGIAAAGLCCEQPGAMTAIPLRVQVDAALGLA</sequence>
<keyword evidence="1 9" id="KW-0808">Transferase</keyword>
<keyword evidence="2 9" id="KW-0479">Metal-binding</keyword>
<evidence type="ECO:0000256" key="5">
    <source>
        <dbReference type="ARBA" id="ARBA00022840"/>
    </source>
</evidence>
<feature type="binding site" evidence="9">
    <location>
        <position position="141"/>
    </location>
    <ligand>
        <name>substrate</name>
    </ligand>
</feature>
<evidence type="ECO:0000256" key="9">
    <source>
        <dbReference type="HAMAP-Rule" id="MF_03215"/>
    </source>
</evidence>
<evidence type="ECO:0000256" key="4">
    <source>
        <dbReference type="ARBA" id="ARBA00022777"/>
    </source>
</evidence>
<evidence type="ECO:0000256" key="8">
    <source>
        <dbReference type="ARBA" id="ARBA00023277"/>
    </source>
</evidence>
<evidence type="ECO:0000256" key="2">
    <source>
        <dbReference type="ARBA" id="ARBA00022723"/>
    </source>
</evidence>
<dbReference type="PRINTS" id="PR00990">
    <property type="entry name" value="RIBOKINASE"/>
</dbReference>
<comment type="function">
    <text evidence="9">Catalyzes the phosphorylation of ribose at O-5 in a reaction requiring ATP and magnesium. The resulting D-ribose-5-phosphate can then be used either for sythesis of nucleotides, histidine, and tryptophan, or as a component of the pentose phosphate pathway.</text>
</comment>
<keyword evidence="6 9" id="KW-0460">Magnesium</keyword>
<dbReference type="SUPFAM" id="SSF53613">
    <property type="entry name" value="Ribokinase-like"/>
    <property type="match status" value="1"/>
</dbReference>
<feature type="domain" description="Carbohydrate kinase PfkB" evidence="10">
    <location>
        <begin position="5"/>
        <end position="349"/>
    </location>
</feature>
<dbReference type="InterPro" id="IPR002139">
    <property type="entry name" value="Ribo/fructo_kinase"/>
</dbReference>
<comment type="similarity">
    <text evidence="9">Belongs to the carbohydrate kinase PfkB family. Ribokinase subfamily.</text>
</comment>
<feature type="binding site" evidence="9">
    <location>
        <position position="338"/>
    </location>
    <ligand>
        <name>K(+)</name>
        <dbReference type="ChEBI" id="CHEBI:29103"/>
    </ligand>
</feature>
<dbReference type="GO" id="GO:0004747">
    <property type="term" value="F:ribokinase activity"/>
    <property type="evidence" value="ECO:0007669"/>
    <property type="project" value="UniProtKB-EC"/>
</dbReference>
<keyword evidence="7 9" id="KW-0630">Potassium</keyword>
<feature type="binding site" evidence="9">
    <location>
        <begin position="239"/>
        <end position="244"/>
    </location>
    <ligand>
        <name>ATP</name>
        <dbReference type="ChEBI" id="CHEBI:30616"/>
    </ligand>
</feature>
<dbReference type="EMBL" id="JADGIZ020000006">
    <property type="protein sequence ID" value="KAL2918462.1"/>
    <property type="molecule type" value="Genomic_DNA"/>
</dbReference>
<feature type="binding site" evidence="9">
    <location>
        <position position="343"/>
    </location>
    <ligand>
        <name>K(+)</name>
        <dbReference type="ChEBI" id="CHEBI:29103"/>
    </ligand>
</feature>
<dbReference type="Proteomes" id="UP001527925">
    <property type="component" value="Unassembled WGS sequence"/>
</dbReference>
<feature type="binding site" evidence="9">
    <location>
        <position position="272"/>
    </location>
    <ligand>
        <name>K(+)</name>
        <dbReference type="ChEBI" id="CHEBI:29103"/>
    </ligand>
</feature>
<feature type="binding site" evidence="9">
    <location>
        <begin position="13"/>
        <end position="15"/>
    </location>
    <ligand>
        <name>substrate</name>
    </ligand>
</feature>
<proteinExistence type="inferred from homology"/>
<gene>
    <name evidence="11" type="primary">RBK1</name>
    <name evidence="11" type="ORF">HK105_201863</name>
</gene>
<evidence type="ECO:0000256" key="3">
    <source>
        <dbReference type="ARBA" id="ARBA00022741"/>
    </source>
</evidence>
<evidence type="ECO:0000256" key="1">
    <source>
        <dbReference type="ARBA" id="ARBA00022679"/>
    </source>
</evidence>
<dbReference type="InterPro" id="IPR029056">
    <property type="entry name" value="Ribokinase-like"/>
</dbReference>
<dbReference type="PANTHER" id="PTHR10584:SF166">
    <property type="entry name" value="RIBOKINASE"/>
    <property type="match status" value="1"/>
</dbReference>
<feature type="binding site" evidence="9">
    <location>
        <position position="274"/>
    </location>
    <ligand>
        <name>K(+)</name>
        <dbReference type="ChEBI" id="CHEBI:29103"/>
    </ligand>
</feature>
<comment type="subunit">
    <text evidence="9">Homodimer.</text>
</comment>
<comment type="subcellular location">
    <subcellularLocation>
        <location evidence="9">Cytoplasm</location>
    </subcellularLocation>
    <subcellularLocation>
        <location evidence="9">Nucleus</location>
    </subcellularLocation>
</comment>
<evidence type="ECO:0000256" key="7">
    <source>
        <dbReference type="ARBA" id="ARBA00022958"/>
    </source>
</evidence>
<comment type="caution">
    <text evidence="11">The sequence shown here is derived from an EMBL/GenBank/DDBJ whole genome shotgun (WGS) entry which is preliminary data.</text>
</comment>
<comment type="caution">
    <text evidence="9">Lacks conserved residue(s) required for the propagation of feature annotation.</text>
</comment>
<feature type="binding site" evidence="9">
    <location>
        <position position="278"/>
    </location>
    <ligand>
        <name>substrate</name>
    </ligand>
</feature>
<evidence type="ECO:0000256" key="6">
    <source>
        <dbReference type="ARBA" id="ARBA00022842"/>
    </source>
</evidence>
<organism evidence="11 12">
    <name type="scientific">Polyrhizophydium stewartii</name>
    <dbReference type="NCBI Taxonomy" id="2732419"/>
    <lineage>
        <taxon>Eukaryota</taxon>
        <taxon>Fungi</taxon>
        <taxon>Fungi incertae sedis</taxon>
        <taxon>Chytridiomycota</taxon>
        <taxon>Chytridiomycota incertae sedis</taxon>
        <taxon>Chytridiomycetes</taxon>
        <taxon>Rhizophydiales</taxon>
        <taxon>Rhizophydiales incertae sedis</taxon>
        <taxon>Polyrhizophydium</taxon>
    </lineage>
</organism>
<reference evidence="11 12" key="1">
    <citation type="submission" date="2023-09" db="EMBL/GenBank/DDBJ databases">
        <title>Pangenome analysis of Batrachochytrium dendrobatidis and related Chytrids.</title>
        <authorList>
            <person name="Yacoub M.N."/>
            <person name="Stajich J.E."/>
            <person name="James T.Y."/>
        </authorList>
    </citation>
    <scope>NUCLEOTIDE SEQUENCE [LARGE SCALE GENOMIC DNA]</scope>
    <source>
        <strain evidence="11 12">JEL0888</strain>
    </source>
</reference>
<dbReference type="Gene3D" id="3.40.1190.20">
    <property type="match status" value="1"/>
</dbReference>
<keyword evidence="9" id="KW-0963">Cytoplasm</keyword>
<keyword evidence="12" id="KW-1185">Reference proteome</keyword>
<dbReference type="InterPro" id="IPR011877">
    <property type="entry name" value="Ribokinase"/>
</dbReference>
<feature type="binding site" evidence="9">
    <location>
        <begin position="277"/>
        <end position="278"/>
    </location>
    <ligand>
        <name>ATP</name>
        <dbReference type="ChEBI" id="CHEBI:30616"/>
    </ligand>
</feature>
<comment type="cofactor">
    <cofactor evidence="9">
        <name>Mg(2+)</name>
        <dbReference type="ChEBI" id="CHEBI:18420"/>
    </cofactor>
    <text evidence="9">Requires a divalent cation, most likely magnesium in vivo, as an electrophilic catalyst to aid phosphoryl group transfer. It is the chelate of the metal and the nucleotide that is the actual substrate.</text>
</comment>
<protein>
    <recommendedName>
        <fullName evidence="9">Ribokinase</fullName>
        <shortName evidence="9">RK</shortName>
        <ecNumber evidence="9">2.7.1.15</ecNumber>
    </recommendedName>
</protein>
<comment type="activity regulation">
    <text evidence="9">Activated by a monovalent cation that binds near, but not in, the active site. The most likely occupant of the site in vivo is potassium. Ion binding induces a conformational change that may alter substrate affinity.</text>
</comment>
<comment type="catalytic activity">
    <reaction evidence="9">
        <text>D-ribose + ATP = D-ribose 5-phosphate + ADP + H(+)</text>
        <dbReference type="Rhea" id="RHEA:13697"/>
        <dbReference type="ChEBI" id="CHEBI:15378"/>
        <dbReference type="ChEBI" id="CHEBI:30616"/>
        <dbReference type="ChEBI" id="CHEBI:47013"/>
        <dbReference type="ChEBI" id="CHEBI:78346"/>
        <dbReference type="ChEBI" id="CHEBI:456216"/>
        <dbReference type="EC" id="2.7.1.15"/>
    </reaction>
</comment>
<dbReference type="InterPro" id="IPR011611">
    <property type="entry name" value="PfkB_dom"/>
</dbReference>
<dbReference type="Pfam" id="PF00294">
    <property type="entry name" value="PfkB"/>
    <property type="match status" value="1"/>
</dbReference>
<evidence type="ECO:0000313" key="12">
    <source>
        <dbReference type="Proteomes" id="UP001527925"/>
    </source>
</evidence>
<keyword evidence="8 9" id="KW-0119">Carbohydrate metabolism</keyword>